<sequence length="178" mass="20342">MSDYYYVKLSLLITLFSFLFPLPPSHSYPNQKLRSRIHDLTTIQQFLRPQNAARAALGMQPLRWDTGLAGYARWWAQQRRYDCALQHSDGPYGENIFWGSGTGWDPSQAATAWVSERKWYDHRRNACASGQMCGHYTQIVWRSTTRVGCAVAVCVDGVGTFMACEYDPPGNYIGERPY</sequence>
<gene>
    <name evidence="1" type="ORF">MLD38_006065</name>
</gene>
<protein>
    <submittedName>
        <fullName evidence="1">Uncharacterized protein</fullName>
    </submittedName>
</protein>
<accession>A0ACB9RQG3</accession>
<keyword evidence="2" id="KW-1185">Reference proteome</keyword>
<reference evidence="2" key="1">
    <citation type="journal article" date="2023" name="Front. Plant Sci.">
        <title>Chromosomal-level genome assembly of Melastoma candidum provides insights into trichome evolution.</title>
        <authorList>
            <person name="Zhong Y."/>
            <person name="Wu W."/>
            <person name="Sun C."/>
            <person name="Zou P."/>
            <person name="Liu Y."/>
            <person name="Dai S."/>
            <person name="Zhou R."/>
        </authorList>
    </citation>
    <scope>NUCLEOTIDE SEQUENCE [LARGE SCALE GENOMIC DNA]</scope>
</reference>
<evidence type="ECO:0000313" key="2">
    <source>
        <dbReference type="Proteomes" id="UP001057402"/>
    </source>
</evidence>
<comment type="caution">
    <text evidence="1">The sequence shown here is derived from an EMBL/GenBank/DDBJ whole genome shotgun (WGS) entry which is preliminary data.</text>
</comment>
<name>A0ACB9RQG3_9MYRT</name>
<dbReference type="EMBL" id="CM042882">
    <property type="protein sequence ID" value="KAI4379819.1"/>
    <property type="molecule type" value="Genomic_DNA"/>
</dbReference>
<proteinExistence type="predicted"/>
<dbReference type="Proteomes" id="UP001057402">
    <property type="component" value="Chromosome 3"/>
</dbReference>
<organism evidence="1 2">
    <name type="scientific">Melastoma candidum</name>
    <dbReference type="NCBI Taxonomy" id="119954"/>
    <lineage>
        <taxon>Eukaryota</taxon>
        <taxon>Viridiplantae</taxon>
        <taxon>Streptophyta</taxon>
        <taxon>Embryophyta</taxon>
        <taxon>Tracheophyta</taxon>
        <taxon>Spermatophyta</taxon>
        <taxon>Magnoliopsida</taxon>
        <taxon>eudicotyledons</taxon>
        <taxon>Gunneridae</taxon>
        <taxon>Pentapetalae</taxon>
        <taxon>rosids</taxon>
        <taxon>malvids</taxon>
        <taxon>Myrtales</taxon>
        <taxon>Melastomataceae</taxon>
        <taxon>Melastomatoideae</taxon>
        <taxon>Melastomateae</taxon>
        <taxon>Melastoma</taxon>
    </lineage>
</organism>
<evidence type="ECO:0000313" key="1">
    <source>
        <dbReference type="EMBL" id="KAI4379819.1"/>
    </source>
</evidence>